<evidence type="ECO:0000313" key="2">
    <source>
        <dbReference type="EMBL" id="AEH10379.1"/>
    </source>
</evidence>
<organism evidence="2 3">
    <name type="scientific">Candidatus Protofrankia datiscae</name>
    <dbReference type="NCBI Taxonomy" id="2716812"/>
    <lineage>
        <taxon>Bacteria</taxon>
        <taxon>Bacillati</taxon>
        <taxon>Actinomycetota</taxon>
        <taxon>Actinomycetes</taxon>
        <taxon>Frankiales</taxon>
        <taxon>Frankiaceae</taxon>
        <taxon>Protofrankia</taxon>
    </lineage>
</organism>
<gene>
    <name evidence="2" type="ordered locus">FsymDg_3067</name>
</gene>
<dbReference type="Proteomes" id="UP000001549">
    <property type="component" value="Chromosome"/>
</dbReference>
<accession>F8AXM6</accession>
<dbReference type="KEGG" id="fsy:FsymDg_3067"/>
<name>F8AXM6_9ACTN</name>
<reference evidence="2 3" key="1">
    <citation type="submission" date="2011-05" db="EMBL/GenBank/DDBJ databases">
        <title>Complete sequence of chromosome of Frankia symbiont of Datisca glomerata.</title>
        <authorList>
            <consortium name="US DOE Joint Genome Institute"/>
            <person name="Lucas S."/>
            <person name="Han J."/>
            <person name="Lapidus A."/>
            <person name="Cheng J.-F."/>
            <person name="Goodwin L."/>
            <person name="Pitluck S."/>
            <person name="Peters L."/>
            <person name="Mikhailova N."/>
            <person name="Chertkov O."/>
            <person name="Teshima H."/>
            <person name="Han C."/>
            <person name="Tapia R."/>
            <person name="Land M."/>
            <person name="Hauser L."/>
            <person name="Kyrpides N."/>
            <person name="Ivanova N."/>
            <person name="Pagani I."/>
            <person name="Berry A."/>
            <person name="Pawlowski K."/>
            <person name="Persson T."/>
            <person name="Vanden Heuvel B."/>
            <person name="Benson D."/>
            <person name="Woyke T."/>
        </authorList>
    </citation>
    <scope>NUCLEOTIDE SEQUENCE [LARGE SCALE GENOMIC DNA]</scope>
    <source>
        <strain evidence="3">4085684</strain>
    </source>
</reference>
<keyword evidence="1" id="KW-1133">Transmembrane helix</keyword>
<dbReference type="AlphaFoldDB" id="F8AXM6"/>
<evidence type="ECO:0000256" key="1">
    <source>
        <dbReference type="SAM" id="Phobius"/>
    </source>
</evidence>
<protein>
    <submittedName>
        <fullName evidence="2">Uncharacterized protein</fullName>
    </submittedName>
</protein>
<proteinExistence type="predicted"/>
<evidence type="ECO:0000313" key="3">
    <source>
        <dbReference type="Proteomes" id="UP000001549"/>
    </source>
</evidence>
<keyword evidence="3" id="KW-1185">Reference proteome</keyword>
<dbReference type="RefSeq" id="WP_013874279.1">
    <property type="nucleotide sequence ID" value="NC_015656.1"/>
</dbReference>
<dbReference type="EMBL" id="CP002801">
    <property type="protein sequence ID" value="AEH10379.1"/>
    <property type="molecule type" value="Genomic_DNA"/>
</dbReference>
<dbReference type="HOGENOM" id="CLU_2953782_0_0_11"/>
<keyword evidence="1" id="KW-0472">Membrane</keyword>
<keyword evidence="1" id="KW-0812">Transmembrane</keyword>
<feature type="transmembrane region" description="Helical" evidence="1">
    <location>
        <begin position="27"/>
        <end position="45"/>
    </location>
</feature>
<sequence precursor="true">MTVLSGALVLLSAALLGAGVLGSTGFVYASIVIGLLAAALLPLGARRPSRRPPAGRDTH</sequence>